<dbReference type="Gene3D" id="3.40.1260.10">
    <property type="entry name" value="DsrEFH-like"/>
    <property type="match status" value="1"/>
</dbReference>
<dbReference type="GO" id="GO:0002143">
    <property type="term" value="P:tRNA wobble position uridine thiolation"/>
    <property type="evidence" value="ECO:0007669"/>
    <property type="project" value="InterPro"/>
</dbReference>
<protein>
    <recommendedName>
        <fullName evidence="3">Sulfurtransferase complex subunit TusB</fullName>
    </recommendedName>
</protein>
<gene>
    <name evidence="1" type="ORF">CA267_000260</name>
</gene>
<keyword evidence="2" id="KW-1185">Reference proteome</keyword>
<evidence type="ECO:0000313" key="2">
    <source>
        <dbReference type="Proteomes" id="UP000219285"/>
    </source>
</evidence>
<evidence type="ECO:0000313" key="1">
    <source>
        <dbReference type="EMBL" id="QJR79338.1"/>
    </source>
</evidence>
<reference evidence="2" key="1">
    <citation type="submission" date="2014-12" db="EMBL/GenBank/DDBJ databases">
        <title>Complete genome sequence of a multi-drug resistant Klebsiella pneumoniae.</title>
        <authorList>
            <person name="Hua X."/>
            <person name="Chen Q."/>
            <person name="Li X."/>
            <person name="Feng Y."/>
            <person name="Ruan Z."/>
            <person name="Yu Y."/>
        </authorList>
    </citation>
    <scope>NUCLEOTIDE SEQUENCE [LARGE SCALE GENOMIC DNA]</scope>
    <source>
        <strain evidence="2">5.12</strain>
    </source>
</reference>
<dbReference type="RefSeq" id="WP_075609329.1">
    <property type="nucleotide sequence ID" value="NZ_CP052766.1"/>
</dbReference>
<dbReference type="GO" id="GO:0005737">
    <property type="term" value="C:cytoplasm"/>
    <property type="evidence" value="ECO:0007669"/>
    <property type="project" value="InterPro"/>
</dbReference>
<dbReference type="InterPro" id="IPR007215">
    <property type="entry name" value="Sulphur_relay_TusB/DsrH"/>
</dbReference>
<dbReference type="EMBL" id="CP052766">
    <property type="protein sequence ID" value="QJR79338.1"/>
    <property type="molecule type" value="Genomic_DNA"/>
</dbReference>
<dbReference type="OrthoDB" id="6292594at2"/>
<dbReference type="KEGG" id="apel:CA267_000260"/>
<dbReference type="InterPro" id="IPR027396">
    <property type="entry name" value="DsrEFH-like"/>
</dbReference>
<dbReference type="SUPFAM" id="SSF75169">
    <property type="entry name" value="DsrEFH-like"/>
    <property type="match status" value="1"/>
</dbReference>
<evidence type="ECO:0008006" key="3">
    <source>
        <dbReference type="Google" id="ProtNLM"/>
    </source>
</evidence>
<proteinExistence type="predicted"/>
<sequence length="87" mass="9546">MLAVLTGSDYTGEIKAQLGGMKPSTPVILCGDGTYLYAELIGEFPALSIYVLAEDALARGVTLSAEYLIDYRDWVALSHKFYPWVLL</sequence>
<dbReference type="AlphaFoldDB" id="A0A6M4M992"/>
<accession>A0A6M4M992</accession>
<name>A0A6M4M992_9ALTE</name>
<dbReference type="Pfam" id="PF04077">
    <property type="entry name" value="DsrH"/>
    <property type="match status" value="1"/>
</dbReference>
<reference evidence="1 2" key="2">
    <citation type="submission" date="2020-04" db="EMBL/GenBank/DDBJ databases">
        <title>Complete genome sequence of Alteromonas pelagimontana 5.12T.</title>
        <authorList>
            <person name="Sinha R.K."/>
            <person name="Krishnan K.P."/>
            <person name="Kurian J.P."/>
        </authorList>
    </citation>
    <scope>NUCLEOTIDE SEQUENCE [LARGE SCALE GENOMIC DNA]</scope>
    <source>
        <strain evidence="1 2">5.12</strain>
    </source>
</reference>
<dbReference type="Proteomes" id="UP000219285">
    <property type="component" value="Chromosome"/>
</dbReference>
<organism evidence="1 2">
    <name type="scientific">Alteromonas pelagimontana</name>
    <dbReference type="NCBI Taxonomy" id="1858656"/>
    <lineage>
        <taxon>Bacteria</taxon>
        <taxon>Pseudomonadati</taxon>
        <taxon>Pseudomonadota</taxon>
        <taxon>Gammaproteobacteria</taxon>
        <taxon>Alteromonadales</taxon>
        <taxon>Alteromonadaceae</taxon>
        <taxon>Alteromonas/Salinimonas group</taxon>
        <taxon>Alteromonas</taxon>
    </lineage>
</organism>